<evidence type="ECO:0000256" key="1">
    <source>
        <dbReference type="ARBA" id="ARBA00004123"/>
    </source>
</evidence>
<comment type="caution">
    <text evidence="9">The sequence shown here is derived from an EMBL/GenBank/DDBJ whole genome shotgun (WGS) entry which is preliminary data.</text>
</comment>
<evidence type="ECO:0000313" key="10">
    <source>
        <dbReference type="Proteomes" id="UP000007148"/>
    </source>
</evidence>
<keyword evidence="5" id="KW-0804">Transcription</keyword>
<sequence length="143" mass="15697">MPKRKHDSDEEESAVESNAGSSGDEKPKKSAKKAKTTKAKASTSEGKKKASSSLSETKEIEGIKYTVDGDEKWITVGTKGTRRVTIREFKGKTYVDIREFYVDKQTSESKPGKKGISLTVEEWHDLLRVKDAITALAGGAEET</sequence>
<dbReference type="SUPFAM" id="SSF54447">
    <property type="entry name" value="ssDNA-binding transcriptional regulator domain"/>
    <property type="match status" value="1"/>
</dbReference>
<protein>
    <recommendedName>
        <fullName evidence="8">Transcriptional coactivator p15 (PC4) C-terminal domain-containing protein</fullName>
    </recommendedName>
</protein>
<dbReference type="InterPro" id="IPR009044">
    <property type="entry name" value="ssDNA-bd_transcriptional_reg"/>
</dbReference>
<feature type="compositionally biased region" description="Basic residues" evidence="7">
    <location>
        <begin position="29"/>
        <end position="38"/>
    </location>
</feature>
<dbReference type="Gene3D" id="2.30.31.10">
    <property type="entry name" value="Transcriptional Coactivator Pc4, Chain A"/>
    <property type="match status" value="1"/>
</dbReference>
<dbReference type="OrthoDB" id="2505440at2759"/>
<organism evidence="9 10">
    <name type="scientific">Serendipita indica (strain DSM 11827)</name>
    <name type="common">Root endophyte fungus</name>
    <name type="synonym">Piriformospora indica</name>
    <dbReference type="NCBI Taxonomy" id="1109443"/>
    <lineage>
        <taxon>Eukaryota</taxon>
        <taxon>Fungi</taxon>
        <taxon>Dikarya</taxon>
        <taxon>Basidiomycota</taxon>
        <taxon>Agaricomycotina</taxon>
        <taxon>Agaricomycetes</taxon>
        <taxon>Sebacinales</taxon>
        <taxon>Serendipitaceae</taxon>
        <taxon>Serendipita</taxon>
    </lineage>
</organism>
<evidence type="ECO:0000259" key="8">
    <source>
        <dbReference type="Pfam" id="PF02229"/>
    </source>
</evidence>
<comment type="similarity">
    <text evidence="2">Belongs to the transcriptional coactivator PC4 family.</text>
</comment>
<evidence type="ECO:0000313" key="9">
    <source>
        <dbReference type="EMBL" id="CCA67585.1"/>
    </source>
</evidence>
<dbReference type="EMBL" id="CAFZ01000016">
    <property type="protein sequence ID" value="CCA67585.1"/>
    <property type="molecule type" value="Genomic_DNA"/>
</dbReference>
<keyword evidence="10" id="KW-1185">Reference proteome</keyword>
<accession>G4T8F4</accession>
<dbReference type="PANTHER" id="PTHR13215">
    <property type="entry name" value="RNA POLYMERASE II TRANSCRIPTIONAL COACTIVATOR"/>
    <property type="match status" value="1"/>
</dbReference>
<evidence type="ECO:0000256" key="2">
    <source>
        <dbReference type="ARBA" id="ARBA00009001"/>
    </source>
</evidence>
<proteinExistence type="inferred from homology"/>
<evidence type="ECO:0000256" key="4">
    <source>
        <dbReference type="ARBA" id="ARBA00023125"/>
    </source>
</evidence>
<keyword evidence="4" id="KW-0238">DNA-binding</keyword>
<dbReference type="GO" id="GO:0003713">
    <property type="term" value="F:transcription coactivator activity"/>
    <property type="evidence" value="ECO:0007669"/>
    <property type="project" value="InterPro"/>
</dbReference>
<comment type="subcellular location">
    <subcellularLocation>
        <location evidence="1">Nucleus</location>
    </subcellularLocation>
</comment>
<reference evidence="9 10" key="1">
    <citation type="journal article" date="2011" name="PLoS Pathog.">
        <title>Endophytic Life Strategies Decoded by Genome and Transcriptome Analyses of the Mutualistic Root Symbiont Piriformospora indica.</title>
        <authorList>
            <person name="Zuccaro A."/>
            <person name="Lahrmann U."/>
            <person name="Guldener U."/>
            <person name="Langen G."/>
            <person name="Pfiffi S."/>
            <person name="Biedenkopf D."/>
            <person name="Wong P."/>
            <person name="Samans B."/>
            <person name="Grimm C."/>
            <person name="Basiewicz M."/>
            <person name="Murat C."/>
            <person name="Martin F."/>
            <person name="Kogel K.H."/>
        </authorList>
    </citation>
    <scope>NUCLEOTIDE SEQUENCE [LARGE SCALE GENOMIC DNA]</scope>
    <source>
        <strain evidence="9 10">DSM 11827</strain>
    </source>
</reference>
<feature type="region of interest" description="Disordered" evidence="7">
    <location>
        <begin position="1"/>
        <end position="59"/>
    </location>
</feature>
<evidence type="ECO:0000256" key="6">
    <source>
        <dbReference type="ARBA" id="ARBA00023242"/>
    </source>
</evidence>
<dbReference type="OMA" id="QVDIREY"/>
<gene>
    <name evidence="9" type="ORF">PIIN_01413</name>
</gene>
<name>G4T8F4_SERID</name>
<dbReference type="GO" id="GO:0060261">
    <property type="term" value="P:positive regulation of transcription initiation by RNA polymerase II"/>
    <property type="evidence" value="ECO:0007669"/>
    <property type="project" value="InterPro"/>
</dbReference>
<dbReference type="InterPro" id="IPR045125">
    <property type="entry name" value="Sub1/Tcp4-like"/>
</dbReference>
<feature type="domain" description="Transcriptional coactivator p15 (PC4) C-terminal" evidence="8">
    <location>
        <begin position="79"/>
        <end position="127"/>
    </location>
</feature>
<dbReference type="STRING" id="1109443.G4T8F4"/>
<keyword evidence="3" id="KW-0805">Transcription regulation</keyword>
<dbReference type="Proteomes" id="UP000007148">
    <property type="component" value="Unassembled WGS sequence"/>
</dbReference>
<evidence type="ECO:0000256" key="5">
    <source>
        <dbReference type="ARBA" id="ARBA00023163"/>
    </source>
</evidence>
<evidence type="ECO:0000256" key="7">
    <source>
        <dbReference type="SAM" id="MobiDB-lite"/>
    </source>
</evidence>
<keyword evidence="6" id="KW-0539">Nucleus</keyword>
<evidence type="ECO:0000256" key="3">
    <source>
        <dbReference type="ARBA" id="ARBA00023015"/>
    </source>
</evidence>
<dbReference type="FunCoup" id="G4T8F4">
    <property type="interactions" value="173"/>
</dbReference>
<dbReference type="AlphaFoldDB" id="G4T8F4"/>
<dbReference type="InterPro" id="IPR003173">
    <property type="entry name" value="PC4_C"/>
</dbReference>
<dbReference type="GO" id="GO:0005634">
    <property type="term" value="C:nucleus"/>
    <property type="evidence" value="ECO:0007669"/>
    <property type="project" value="UniProtKB-SubCell"/>
</dbReference>
<dbReference type="GO" id="GO:0003677">
    <property type="term" value="F:DNA binding"/>
    <property type="evidence" value="ECO:0007669"/>
    <property type="project" value="UniProtKB-KW"/>
</dbReference>
<dbReference type="eggNOG" id="KOG2712">
    <property type="taxonomic scope" value="Eukaryota"/>
</dbReference>
<dbReference type="Pfam" id="PF02229">
    <property type="entry name" value="PC4"/>
    <property type="match status" value="1"/>
</dbReference>
<dbReference type="InParanoid" id="G4T8F4"/>
<dbReference type="HOGENOM" id="CLU_104273_1_0_1"/>